<name>A0A3M7QEW1_BRAPC</name>
<dbReference type="InterPro" id="IPR000866">
    <property type="entry name" value="AhpC/TSA"/>
</dbReference>
<feature type="signal peptide" evidence="13">
    <location>
        <begin position="1"/>
        <end position="18"/>
    </location>
</feature>
<comment type="similarity">
    <text evidence="1">Belongs to the peroxiredoxin family. AhpC/Prx1 subfamily.</text>
</comment>
<dbReference type="PANTHER" id="PTHR10681:SF171">
    <property type="entry name" value="PEROXIREDOXIN 4"/>
    <property type="match status" value="1"/>
</dbReference>
<dbReference type="PANTHER" id="PTHR10681">
    <property type="entry name" value="THIOREDOXIN PEROXIDASE"/>
    <property type="match status" value="1"/>
</dbReference>
<evidence type="ECO:0000313" key="16">
    <source>
        <dbReference type="Proteomes" id="UP000276133"/>
    </source>
</evidence>
<dbReference type="GO" id="GO:0006979">
    <property type="term" value="P:response to oxidative stress"/>
    <property type="evidence" value="ECO:0007669"/>
    <property type="project" value="TreeGrafter"/>
</dbReference>
<dbReference type="InterPro" id="IPR019479">
    <property type="entry name" value="Peroxiredoxin_C"/>
</dbReference>
<evidence type="ECO:0000256" key="9">
    <source>
        <dbReference type="ARBA" id="ARBA00032077"/>
    </source>
</evidence>
<dbReference type="OrthoDB" id="185659at2759"/>
<evidence type="ECO:0000256" key="12">
    <source>
        <dbReference type="ARBA" id="ARBA00079296"/>
    </source>
</evidence>
<feature type="chain" id="PRO_5018113963" description="Thioredoxin peroxidase" evidence="13">
    <location>
        <begin position="19"/>
        <end position="255"/>
    </location>
</feature>
<dbReference type="AlphaFoldDB" id="A0A3M7QEW1"/>
<keyword evidence="6 15" id="KW-0560">Oxidoreductase</keyword>
<gene>
    <name evidence="15" type="ORF">BpHYR1_048369</name>
</gene>
<dbReference type="EC" id="1.11.1.24" evidence="2"/>
<evidence type="ECO:0000256" key="8">
    <source>
        <dbReference type="ARBA" id="ARBA00023284"/>
    </source>
</evidence>
<dbReference type="FunFam" id="3.40.30.10:FF:000003">
    <property type="entry name" value="Peroxiredoxin 1"/>
    <property type="match status" value="1"/>
</dbReference>
<keyword evidence="13" id="KW-0732">Signal</keyword>
<evidence type="ECO:0000256" key="3">
    <source>
        <dbReference type="ARBA" id="ARBA00018824"/>
    </source>
</evidence>
<evidence type="ECO:0000256" key="1">
    <source>
        <dbReference type="ARBA" id="ARBA00009796"/>
    </source>
</evidence>
<proteinExistence type="inferred from homology"/>
<dbReference type="Pfam" id="PF00578">
    <property type="entry name" value="AhpC-TSA"/>
    <property type="match status" value="1"/>
</dbReference>
<evidence type="ECO:0000259" key="14">
    <source>
        <dbReference type="PROSITE" id="PS51352"/>
    </source>
</evidence>
<dbReference type="GO" id="GO:0033554">
    <property type="term" value="P:cellular response to stress"/>
    <property type="evidence" value="ECO:0007669"/>
    <property type="project" value="TreeGrafter"/>
</dbReference>
<comment type="catalytic activity">
    <reaction evidence="10">
        <text>a hydroperoxide + [thioredoxin]-dithiol = an alcohol + [thioredoxin]-disulfide + H2O</text>
        <dbReference type="Rhea" id="RHEA:62620"/>
        <dbReference type="Rhea" id="RHEA-COMP:10698"/>
        <dbReference type="Rhea" id="RHEA-COMP:10700"/>
        <dbReference type="ChEBI" id="CHEBI:15377"/>
        <dbReference type="ChEBI" id="CHEBI:29950"/>
        <dbReference type="ChEBI" id="CHEBI:30879"/>
        <dbReference type="ChEBI" id="CHEBI:35924"/>
        <dbReference type="ChEBI" id="CHEBI:50058"/>
        <dbReference type="EC" id="1.11.1.24"/>
    </reaction>
</comment>
<dbReference type="CDD" id="cd03015">
    <property type="entry name" value="PRX_Typ2cys"/>
    <property type="match status" value="1"/>
</dbReference>
<evidence type="ECO:0000256" key="4">
    <source>
        <dbReference type="ARBA" id="ARBA00022559"/>
    </source>
</evidence>
<evidence type="ECO:0000256" key="7">
    <source>
        <dbReference type="ARBA" id="ARBA00023157"/>
    </source>
</evidence>
<dbReference type="GO" id="GO:0042744">
    <property type="term" value="P:hydrogen peroxide catabolic process"/>
    <property type="evidence" value="ECO:0007669"/>
    <property type="project" value="TreeGrafter"/>
</dbReference>
<dbReference type="SUPFAM" id="SSF52833">
    <property type="entry name" value="Thioredoxin-like"/>
    <property type="match status" value="1"/>
</dbReference>
<dbReference type="GO" id="GO:0045454">
    <property type="term" value="P:cell redox homeostasis"/>
    <property type="evidence" value="ECO:0007669"/>
    <property type="project" value="TreeGrafter"/>
</dbReference>
<comment type="caution">
    <text evidence="15">The sequence shown here is derived from an EMBL/GenBank/DDBJ whole genome shotgun (WGS) entry which is preliminary data.</text>
</comment>
<dbReference type="STRING" id="10195.A0A3M7QEW1"/>
<evidence type="ECO:0000256" key="13">
    <source>
        <dbReference type="SAM" id="SignalP"/>
    </source>
</evidence>
<dbReference type="GO" id="GO:0008379">
    <property type="term" value="F:thioredoxin peroxidase activity"/>
    <property type="evidence" value="ECO:0007669"/>
    <property type="project" value="TreeGrafter"/>
</dbReference>
<dbReference type="InterPro" id="IPR013766">
    <property type="entry name" value="Thioredoxin_domain"/>
</dbReference>
<dbReference type="PROSITE" id="PS51352">
    <property type="entry name" value="THIOREDOXIN_2"/>
    <property type="match status" value="1"/>
</dbReference>
<evidence type="ECO:0000256" key="6">
    <source>
        <dbReference type="ARBA" id="ARBA00023002"/>
    </source>
</evidence>
<evidence type="ECO:0000256" key="2">
    <source>
        <dbReference type="ARBA" id="ARBA00013017"/>
    </source>
</evidence>
<accession>A0A3M7QEW1</accession>
<keyword evidence="5" id="KW-0049">Antioxidant</keyword>
<dbReference type="Gene3D" id="3.40.30.10">
    <property type="entry name" value="Glutaredoxin"/>
    <property type="match status" value="1"/>
</dbReference>
<keyword evidence="16" id="KW-1185">Reference proteome</keyword>
<dbReference type="GO" id="GO:0005783">
    <property type="term" value="C:endoplasmic reticulum"/>
    <property type="evidence" value="ECO:0007669"/>
    <property type="project" value="TreeGrafter"/>
</dbReference>
<dbReference type="GO" id="GO:0005829">
    <property type="term" value="C:cytosol"/>
    <property type="evidence" value="ECO:0007669"/>
    <property type="project" value="TreeGrafter"/>
</dbReference>
<keyword evidence="7" id="KW-1015">Disulfide bond</keyword>
<organism evidence="15 16">
    <name type="scientific">Brachionus plicatilis</name>
    <name type="common">Marine rotifer</name>
    <name type="synonym">Brachionus muelleri</name>
    <dbReference type="NCBI Taxonomy" id="10195"/>
    <lineage>
        <taxon>Eukaryota</taxon>
        <taxon>Metazoa</taxon>
        <taxon>Spiralia</taxon>
        <taxon>Gnathifera</taxon>
        <taxon>Rotifera</taxon>
        <taxon>Eurotatoria</taxon>
        <taxon>Monogononta</taxon>
        <taxon>Pseudotrocha</taxon>
        <taxon>Ploima</taxon>
        <taxon>Brachionidae</taxon>
        <taxon>Brachionus</taxon>
    </lineage>
</organism>
<evidence type="ECO:0000256" key="10">
    <source>
        <dbReference type="ARBA" id="ARBA00049091"/>
    </source>
</evidence>
<reference evidence="15 16" key="1">
    <citation type="journal article" date="2018" name="Sci. Rep.">
        <title>Genomic signatures of local adaptation to the degree of environmental predictability in rotifers.</title>
        <authorList>
            <person name="Franch-Gras L."/>
            <person name="Hahn C."/>
            <person name="Garcia-Roger E.M."/>
            <person name="Carmona M.J."/>
            <person name="Serra M."/>
            <person name="Gomez A."/>
        </authorList>
    </citation>
    <scope>NUCLEOTIDE SEQUENCE [LARGE SCALE GENOMIC DNA]</scope>
    <source>
        <strain evidence="15">HYR1</strain>
    </source>
</reference>
<keyword evidence="4 15" id="KW-0575">Peroxidase</keyword>
<evidence type="ECO:0000256" key="5">
    <source>
        <dbReference type="ARBA" id="ARBA00022862"/>
    </source>
</evidence>
<feature type="domain" description="Thioredoxin" evidence="14">
    <location>
        <begin position="62"/>
        <end position="220"/>
    </location>
</feature>
<sequence length="255" mass="28745">MKKISTILLLTLISSYSADQGENPTCKQPIDKSAVTKEATDEAAKFFQNPPVYTNEIYSSKVKILKPAPYFSADAVVNSEFVELKLTDYIGKYLILLFYPLDFTFVCPTEIIAFSDRIAEFRELNTEIVAISTDSQFTHLAWTQLERKKGGLGSVNIPLLSDLTHQISKDYGVYLEHLGHSLRGLFIIDGKGIVRQITMNDLPVGRSVDETLRLVQAFQYADLHGEVCPANWKKGDRTIIPNPTEKLKYFSKIQD</sequence>
<dbReference type="Proteomes" id="UP000276133">
    <property type="component" value="Unassembled WGS sequence"/>
</dbReference>
<evidence type="ECO:0000313" key="15">
    <source>
        <dbReference type="EMBL" id="RNA09967.1"/>
    </source>
</evidence>
<keyword evidence="8" id="KW-0676">Redox-active center</keyword>
<dbReference type="InterPro" id="IPR050217">
    <property type="entry name" value="Peroxiredoxin"/>
</dbReference>
<dbReference type="Pfam" id="PF10417">
    <property type="entry name" value="1-cysPrx_C"/>
    <property type="match status" value="1"/>
</dbReference>
<dbReference type="EMBL" id="REGN01006323">
    <property type="protein sequence ID" value="RNA09967.1"/>
    <property type="molecule type" value="Genomic_DNA"/>
</dbReference>
<evidence type="ECO:0000256" key="11">
    <source>
        <dbReference type="ARBA" id="ARBA00078288"/>
    </source>
</evidence>
<protein>
    <recommendedName>
        <fullName evidence="3">Thioredoxin peroxidase</fullName>
        <ecNumber evidence="2">1.11.1.24</ecNumber>
    </recommendedName>
    <alternativeName>
        <fullName evidence="9">Peroxiredoxin</fullName>
    </alternativeName>
    <alternativeName>
        <fullName evidence="11">Thioredoxin-dependent peroxide reductase</fullName>
    </alternativeName>
    <alternativeName>
        <fullName evidence="12">Thioredoxin-dependent peroxiredoxin</fullName>
    </alternativeName>
</protein>
<dbReference type="InterPro" id="IPR036249">
    <property type="entry name" value="Thioredoxin-like_sf"/>
</dbReference>